<dbReference type="InterPro" id="IPR002401">
    <property type="entry name" value="Cyt_P450_E_grp-I"/>
</dbReference>
<evidence type="ECO:0000313" key="3">
    <source>
        <dbReference type="EMBL" id="GJM84453.1"/>
    </source>
</evidence>
<keyword evidence="4" id="KW-1185">Reference proteome</keyword>
<feature type="region of interest" description="Disordered" evidence="2">
    <location>
        <begin position="1"/>
        <end position="42"/>
    </location>
</feature>
<dbReference type="GO" id="GO:0016705">
    <property type="term" value="F:oxidoreductase activity, acting on paired donors, with incorporation or reduction of molecular oxygen"/>
    <property type="evidence" value="ECO:0007669"/>
    <property type="project" value="InterPro"/>
</dbReference>
<keyword evidence="1" id="KW-0408">Iron</keyword>
<evidence type="ECO:0000256" key="1">
    <source>
        <dbReference type="PIRSR" id="PIRSR602401-1"/>
    </source>
</evidence>
<evidence type="ECO:0000256" key="2">
    <source>
        <dbReference type="SAM" id="MobiDB-lite"/>
    </source>
</evidence>
<gene>
    <name evidence="3" type="primary">ga00123</name>
    <name evidence="3" type="ORF">PR202_ga00123</name>
</gene>
<name>A0AAV5BFD7_ELECO</name>
<dbReference type="Proteomes" id="UP001054889">
    <property type="component" value="Unassembled WGS sequence"/>
</dbReference>
<dbReference type="InterPro" id="IPR036396">
    <property type="entry name" value="Cyt_P450_sf"/>
</dbReference>
<organism evidence="3 4">
    <name type="scientific">Eleusine coracana subsp. coracana</name>
    <dbReference type="NCBI Taxonomy" id="191504"/>
    <lineage>
        <taxon>Eukaryota</taxon>
        <taxon>Viridiplantae</taxon>
        <taxon>Streptophyta</taxon>
        <taxon>Embryophyta</taxon>
        <taxon>Tracheophyta</taxon>
        <taxon>Spermatophyta</taxon>
        <taxon>Magnoliopsida</taxon>
        <taxon>Liliopsida</taxon>
        <taxon>Poales</taxon>
        <taxon>Poaceae</taxon>
        <taxon>PACMAD clade</taxon>
        <taxon>Chloridoideae</taxon>
        <taxon>Cynodonteae</taxon>
        <taxon>Eleusininae</taxon>
        <taxon>Eleusine</taxon>
    </lineage>
</organism>
<sequence>MGAIWRVPPRLQTHVRPSPIQRRPHAFSSPAASSYRAPWPPRRTGEELLHQRTGEGSLHRHRLTHDTRRLLQRRPTPSPPMPPFLSPSLAATAPAKGRCTVVASACTHRPMSPTSPFAKSSIKISAESNINIRYIGQHFAGNLIRRLVFGKKHFGESPVIGPGDEEVQHVAALFTLVNYVYSLCVSDYFPALVGLDLDGHEKVAKGVARTFDRLHDPVIEDRMREWSTCRKTGEKKGVADFLDVPVSLEDAAGQPLLSFEEIKAQIVEIMFATVDSPSIAVEWALAEMLNKPDVMQKAIDELDTVVGRERLVQESDICMLNYLKSCIREAFRIHPFHAFTAPRVAREDTTIGGYMIPKGSHVILARIGLGRKPSVWLWPEPHDFQPERHLNEGTTVGLSEPDLRFVSFSTGRRGCPAVPLGSCVTMMLFARLLQGFTWTAPRR</sequence>
<comment type="cofactor">
    <cofactor evidence="1">
        <name>heme</name>
        <dbReference type="ChEBI" id="CHEBI:30413"/>
    </cofactor>
</comment>
<dbReference type="AlphaFoldDB" id="A0AAV5BFD7"/>
<keyword evidence="1" id="KW-0479">Metal-binding</keyword>
<protein>
    <submittedName>
        <fullName evidence="3">Uncharacterized protein</fullName>
    </submittedName>
</protein>
<dbReference type="Gene3D" id="1.10.630.10">
    <property type="entry name" value="Cytochrome P450"/>
    <property type="match status" value="1"/>
</dbReference>
<dbReference type="PANTHER" id="PTHR24281">
    <property type="entry name" value="STEROID 21-HYDROXYLASE-RELATED"/>
    <property type="match status" value="1"/>
</dbReference>
<proteinExistence type="predicted"/>
<accession>A0AAV5BFD7</accession>
<evidence type="ECO:0000313" key="4">
    <source>
        <dbReference type="Proteomes" id="UP001054889"/>
    </source>
</evidence>
<dbReference type="InterPro" id="IPR001128">
    <property type="entry name" value="Cyt_P450"/>
</dbReference>
<reference evidence="3" key="1">
    <citation type="journal article" date="2018" name="DNA Res.">
        <title>Multiple hybrid de novo genome assembly of finger millet, an orphan allotetraploid crop.</title>
        <authorList>
            <person name="Hatakeyama M."/>
            <person name="Aluri S."/>
            <person name="Balachadran M.T."/>
            <person name="Sivarajan S.R."/>
            <person name="Patrignani A."/>
            <person name="Gruter S."/>
            <person name="Poveda L."/>
            <person name="Shimizu-Inatsugi R."/>
            <person name="Baeten J."/>
            <person name="Francoijs K.J."/>
            <person name="Nataraja K.N."/>
            <person name="Reddy Y.A.N."/>
            <person name="Phadnis S."/>
            <person name="Ravikumar R.L."/>
            <person name="Schlapbach R."/>
            <person name="Sreeman S.M."/>
            <person name="Shimizu K.K."/>
        </authorList>
    </citation>
    <scope>NUCLEOTIDE SEQUENCE</scope>
</reference>
<dbReference type="GO" id="GO:0005506">
    <property type="term" value="F:iron ion binding"/>
    <property type="evidence" value="ECO:0007669"/>
    <property type="project" value="InterPro"/>
</dbReference>
<dbReference type="PRINTS" id="PR00463">
    <property type="entry name" value="EP450I"/>
</dbReference>
<keyword evidence="1" id="KW-0349">Heme</keyword>
<reference evidence="3" key="2">
    <citation type="submission" date="2021-12" db="EMBL/GenBank/DDBJ databases">
        <title>Resequencing data analysis of finger millet.</title>
        <authorList>
            <person name="Hatakeyama M."/>
            <person name="Aluri S."/>
            <person name="Balachadran M.T."/>
            <person name="Sivarajan S.R."/>
            <person name="Poveda L."/>
            <person name="Shimizu-Inatsugi R."/>
            <person name="Schlapbach R."/>
            <person name="Sreeman S.M."/>
            <person name="Shimizu K.K."/>
        </authorList>
    </citation>
    <scope>NUCLEOTIDE SEQUENCE</scope>
</reference>
<dbReference type="GO" id="GO:0020037">
    <property type="term" value="F:heme binding"/>
    <property type="evidence" value="ECO:0007669"/>
    <property type="project" value="InterPro"/>
</dbReference>
<dbReference type="EMBL" id="BQKI01000001">
    <property type="protein sequence ID" value="GJM84453.1"/>
    <property type="molecule type" value="Genomic_DNA"/>
</dbReference>
<dbReference type="Pfam" id="PF00067">
    <property type="entry name" value="p450"/>
    <property type="match status" value="1"/>
</dbReference>
<comment type="caution">
    <text evidence="3">The sequence shown here is derived from an EMBL/GenBank/DDBJ whole genome shotgun (WGS) entry which is preliminary data.</text>
</comment>
<feature type="binding site" description="axial binding residue" evidence="1">
    <location>
        <position position="415"/>
    </location>
    <ligand>
        <name>heme</name>
        <dbReference type="ChEBI" id="CHEBI:30413"/>
    </ligand>
    <ligandPart>
        <name>Fe</name>
        <dbReference type="ChEBI" id="CHEBI:18248"/>
    </ligandPart>
</feature>
<dbReference type="GO" id="GO:0004497">
    <property type="term" value="F:monooxygenase activity"/>
    <property type="evidence" value="ECO:0007669"/>
    <property type="project" value="InterPro"/>
</dbReference>
<dbReference type="SUPFAM" id="SSF48264">
    <property type="entry name" value="Cytochrome P450"/>
    <property type="match status" value="1"/>
</dbReference>